<keyword evidence="1" id="KW-0812">Transmembrane</keyword>
<gene>
    <name evidence="2" type="ORF">SAMN04488128_102835</name>
</gene>
<organism evidence="2 3">
    <name type="scientific">Chitinophaga eiseniae</name>
    <dbReference type="NCBI Taxonomy" id="634771"/>
    <lineage>
        <taxon>Bacteria</taxon>
        <taxon>Pseudomonadati</taxon>
        <taxon>Bacteroidota</taxon>
        <taxon>Chitinophagia</taxon>
        <taxon>Chitinophagales</taxon>
        <taxon>Chitinophagaceae</taxon>
        <taxon>Chitinophaga</taxon>
    </lineage>
</organism>
<feature type="transmembrane region" description="Helical" evidence="1">
    <location>
        <begin position="186"/>
        <end position="203"/>
    </location>
</feature>
<evidence type="ECO:0000313" key="2">
    <source>
        <dbReference type="EMBL" id="SKA10767.1"/>
    </source>
</evidence>
<dbReference type="STRING" id="634771.SAMN04488128_102835"/>
<keyword evidence="3" id="KW-1185">Reference proteome</keyword>
<reference evidence="3" key="1">
    <citation type="submission" date="2017-02" db="EMBL/GenBank/DDBJ databases">
        <authorList>
            <person name="Varghese N."/>
            <person name="Submissions S."/>
        </authorList>
    </citation>
    <scope>NUCLEOTIDE SEQUENCE [LARGE SCALE GENOMIC DNA]</scope>
    <source>
        <strain evidence="3">DSM 22224</strain>
    </source>
</reference>
<evidence type="ECO:0000313" key="3">
    <source>
        <dbReference type="Proteomes" id="UP000190367"/>
    </source>
</evidence>
<feature type="transmembrane region" description="Helical" evidence="1">
    <location>
        <begin position="136"/>
        <end position="156"/>
    </location>
</feature>
<feature type="transmembrane region" description="Helical" evidence="1">
    <location>
        <begin position="96"/>
        <end position="116"/>
    </location>
</feature>
<name>A0A1T4R4G3_9BACT</name>
<feature type="transmembrane region" description="Helical" evidence="1">
    <location>
        <begin position="162"/>
        <end position="179"/>
    </location>
</feature>
<keyword evidence="1" id="KW-1133">Transmembrane helix</keyword>
<feature type="transmembrane region" description="Helical" evidence="1">
    <location>
        <begin position="47"/>
        <end position="76"/>
    </location>
</feature>
<sequence length="237" mass="26594">MTKKIYFELTEIILALYCKVLFTMTEDQQHLQTLTDIKRIMERSSRFISLSGLSGVSAGLCALVGAWLARVWLVAYYERWDSTGVYSDADYADLKFKLIVTALVVMVAAVSGGLFFTWRRARRNNLPIWDVTTRKVLLNLCIPLAAGGAFAAGLLYNHMEAVVAPACLVFYGLALVNASKYTLPELRYLGILEVLLGIANLFLLRKGLYFWAVGFGALHIIYGIAMWLKYERKGSIQ</sequence>
<proteinExistence type="predicted"/>
<accession>A0A1T4R4G3</accession>
<feature type="transmembrane region" description="Helical" evidence="1">
    <location>
        <begin position="209"/>
        <end position="228"/>
    </location>
</feature>
<evidence type="ECO:0000256" key="1">
    <source>
        <dbReference type="SAM" id="Phobius"/>
    </source>
</evidence>
<keyword evidence="1" id="KW-0472">Membrane</keyword>
<dbReference type="Proteomes" id="UP000190367">
    <property type="component" value="Unassembled WGS sequence"/>
</dbReference>
<dbReference type="AlphaFoldDB" id="A0A1T4R4G3"/>
<protein>
    <submittedName>
        <fullName evidence="2">Uncharacterized protein</fullName>
    </submittedName>
</protein>
<dbReference type="EMBL" id="FUWZ01000002">
    <property type="protein sequence ID" value="SKA10767.1"/>
    <property type="molecule type" value="Genomic_DNA"/>
</dbReference>